<reference evidence="1" key="1">
    <citation type="submission" date="2023-10" db="EMBL/GenBank/DDBJ databases">
        <title>Genome assemblies of two species of porcelain crab, Petrolisthes cinctipes and Petrolisthes manimaculis (Anomura: Porcellanidae).</title>
        <authorList>
            <person name="Angst P."/>
        </authorList>
    </citation>
    <scope>NUCLEOTIDE SEQUENCE</scope>
    <source>
        <strain evidence="1">PB745_01</strain>
        <tissue evidence="1">Gill</tissue>
    </source>
</reference>
<name>A0AAE1GHU6_PETCI</name>
<dbReference type="EMBL" id="JAWQEG010000216">
    <property type="protein sequence ID" value="KAK3893324.1"/>
    <property type="molecule type" value="Genomic_DNA"/>
</dbReference>
<accession>A0AAE1GHU6</accession>
<evidence type="ECO:0000313" key="1">
    <source>
        <dbReference type="EMBL" id="KAK3893324.1"/>
    </source>
</evidence>
<dbReference type="AlphaFoldDB" id="A0AAE1GHU6"/>
<proteinExistence type="predicted"/>
<organism evidence="1 2">
    <name type="scientific">Petrolisthes cinctipes</name>
    <name type="common">Flat porcelain crab</name>
    <dbReference type="NCBI Taxonomy" id="88211"/>
    <lineage>
        <taxon>Eukaryota</taxon>
        <taxon>Metazoa</taxon>
        <taxon>Ecdysozoa</taxon>
        <taxon>Arthropoda</taxon>
        <taxon>Crustacea</taxon>
        <taxon>Multicrustacea</taxon>
        <taxon>Malacostraca</taxon>
        <taxon>Eumalacostraca</taxon>
        <taxon>Eucarida</taxon>
        <taxon>Decapoda</taxon>
        <taxon>Pleocyemata</taxon>
        <taxon>Anomura</taxon>
        <taxon>Galatheoidea</taxon>
        <taxon>Porcellanidae</taxon>
        <taxon>Petrolisthes</taxon>
    </lineage>
</organism>
<keyword evidence="2" id="KW-1185">Reference proteome</keyword>
<protein>
    <submittedName>
        <fullName evidence="1">Uncharacterized protein</fullName>
    </submittedName>
</protein>
<dbReference type="Proteomes" id="UP001286313">
    <property type="component" value="Unassembled WGS sequence"/>
</dbReference>
<sequence length="237" mass="26084">MANIHVQSELIQGPVRVAVLETDLPIPGVTFLLGNDLAGHGMILDVVVREKPVNESPTAKLDQEKPHLFPICVVTRSKSVSVAVDFPSLPHRDTLFSRVMNMENLIRGQKEDPSLAKLRHIADDKPINGVDNRIADALSRDLETSFSRDHTTIILTSSVPFRGLKGGGVTDSWSRPPSVPSRVVSLMGVLSFHTLLSPLAARLSVLFAKVSIVYNPFIYSVSHHRYRPFGRHTVSSL</sequence>
<gene>
    <name evidence="1" type="ORF">Pcinc_002879</name>
</gene>
<evidence type="ECO:0000313" key="2">
    <source>
        <dbReference type="Proteomes" id="UP001286313"/>
    </source>
</evidence>
<comment type="caution">
    <text evidence="1">The sequence shown here is derived from an EMBL/GenBank/DDBJ whole genome shotgun (WGS) entry which is preliminary data.</text>
</comment>